<evidence type="ECO:0000256" key="1">
    <source>
        <dbReference type="SAM" id="MobiDB-lite"/>
    </source>
</evidence>
<dbReference type="Proteomes" id="UP000677054">
    <property type="component" value="Unassembled WGS sequence"/>
</dbReference>
<protein>
    <submittedName>
        <fullName evidence="2">Uncharacterized protein</fullName>
    </submittedName>
</protein>
<gene>
    <name evidence="2" type="ORF">DSTB1V02_LOCUS12537</name>
</gene>
<proteinExistence type="predicted"/>
<dbReference type="AlphaFoldDB" id="A0A7R9AET2"/>
<name>A0A7R9AET2_9CRUS</name>
<sequence length="157" mass="17077">MNASSSLDAGPLFVQANTHCVIASSSEIPLSTSVINIKVLLESLGKPNQWILTNVKALKVSDLPESLKISSLVELDLVLVGEGKKHPDDAQEDPPDAPKQGENNSNGDEHFEFETEDAIRDMTVVDFLENEGNDIFVHDFIHLSSSLVMPLETHGSN</sequence>
<keyword evidence="3" id="KW-1185">Reference proteome</keyword>
<dbReference type="EMBL" id="LR904358">
    <property type="protein sequence ID" value="CAD7252782.1"/>
    <property type="molecule type" value="Genomic_DNA"/>
</dbReference>
<evidence type="ECO:0000313" key="2">
    <source>
        <dbReference type="EMBL" id="CAD7252782.1"/>
    </source>
</evidence>
<organism evidence="2">
    <name type="scientific">Darwinula stevensoni</name>
    <dbReference type="NCBI Taxonomy" id="69355"/>
    <lineage>
        <taxon>Eukaryota</taxon>
        <taxon>Metazoa</taxon>
        <taxon>Ecdysozoa</taxon>
        <taxon>Arthropoda</taxon>
        <taxon>Crustacea</taxon>
        <taxon>Oligostraca</taxon>
        <taxon>Ostracoda</taxon>
        <taxon>Podocopa</taxon>
        <taxon>Podocopida</taxon>
        <taxon>Darwinulocopina</taxon>
        <taxon>Darwinuloidea</taxon>
        <taxon>Darwinulidae</taxon>
        <taxon>Darwinula</taxon>
    </lineage>
</organism>
<evidence type="ECO:0000313" key="3">
    <source>
        <dbReference type="Proteomes" id="UP000677054"/>
    </source>
</evidence>
<reference evidence="2" key="1">
    <citation type="submission" date="2020-11" db="EMBL/GenBank/DDBJ databases">
        <authorList>
            <person name="Tran Van P."/>
        </authorList>
    </citation>
    <scope>NUCLEOTIDE SEQUENCE</scope>
</reference>
<feature type="region of interest" description="Disordered" evidence="1">
    <location>
        <begin position="83"/>
        <end position="109"/>
    </location>
</feature>
<dbReference type="EMBL" id="CAJPEV010004841">
    <property type="protein sequence ID" value="CAG0902382.1"/>
    <property type="molecule type" value="Genomic_DNA"/>
</dbReference>
<accession>A0A7R9AET2</accession>